<comment type="subcellular location">
    <subcellularLocation>
        <location evidence="1">Membrane</location>
        <topology evidence="1">Multi-pass membrane protein</topology>
    </subcellularLocation>
</comment>
<dbReference type="InterPro" id="IPR005045">
    <property type="entry name" value="CDC50/LEM3_fam"/>
</dbReference>
<keyword evidence="5 6" id="KW-0472">Membrane</keyword>
<dbReference type="Pfam" id="PF03381">
    <property type="entry name" value="CDC50"/>
    <property type="match status" value="1"/>
</dbReference>
<evidence type="ECO:0000313" key="9">
    <source>
        <dbReference type="EnsemblMetazoa" id="XP_011682207"/>
    </source>
</evidence>
<dbReference type="OMA" id="TWNNDQP"/>
<dbReference type="GO" id="GO:0005783">
    <property type="term" value="C:endoplasmic reticulum"/>
    <property type="evidence" value="ECO:0000318"/>
    <property type="project" value="GO_Central"/>
</dbReference>
<dbReference type="GO" id="GO:0045332">
    <property type="term" value="P:phospholipid translocation"/>
    <property type="evidence" value="ECO:0000318"/>
    <property type="project" value="GO_Central"/>
</dbReference>
<keyword evidence="3 8" id="KW-0812">Transmembrane</keyword>
<dbReference type="PIRSF" id="PIRSF015840">
    <property type="entry name" value="DUF284_TM_euk"/>
    <property type="match status" value="1"/>
</dbReference>
<dbReference type="InParanoid" id="A0A7M7HPY4"/>
<name>A0A7M7HPY4_STRPU</name>
<evidence type="ECO:0000256" key="7">
    <source>
        <dbReference type="SAM" id="MobiDB-lite"/>
    </source>
</evidence>
<evidence type="ECO:0000313" key="10">
    <source>
        <dbReference type="Proteomes" id="UP000007110"/>
    </source>
</evidence>
<comment type="similarity">
    <text evidence="2 6">Belongs to the CDC50/LEM3 family.</text>
</comment>
<dbReference type="GeneID" id="588593"/>
<dbReference type="Proteomes" id="UP000007110">
    <property type="component" value="Unassembled WGS sequence"/>
</dbReference>
<keyword evidence="4 8" id="KW-1133">Transmembrane helix</keyword>
<feature type="transmembrane region" description="Helical" evidence="8">
    <location>
        <begin position="58"/>
        <end position="84"/>
    </location>
</feature>
<dbReference type="OrthoDB" id="340608at2759"/>
<dbReference type="PANTHER" id="PTHR10926:SF0">
    <property type="entry name" value="CDC50, ISOFORM A"/>
    <property type="match status" value="1"/>
</dbReference>
<sequence>MADIETIETVQSHGNDVHQRPKTTKSVILEERDEDEKVSKKPGNTAFKQQRLPAWQPILTAGTVLPMFFLVGIVFVPLGVGFLVTSNNVQEVVLDYTTSCTYQNATNGTKDCTDFYEYPENENSSCTCTMKFELNTKIDGPIYMYYRLTNYYQNHRRYVNSRDDIQLLGKNPLSVSSDCSPYDEELCIYSNTSEEKIPYAPCGAIANSLFNDTFNITFDDDGQLPSGKEVLLDRTNIAWASDIRTKFRNPTGASLEEAFNGTTKPPNWQKYIWEMQDGYQNEDFIVWMRTAAFPTFRKLYGRVVDQPNTRLDNGLPVGNYTLTVQYNYLVHMFDGTKSIVLTTTSWLGGKNNFLGIAYIVTGSICIVFGALFLIVHIRHGKKLDVQRGEKRGFQSL</sequence>
<dbReference type="PANTHER" id="PTHR10926">
    <property type="entry name" value="CELL CYCLE CONTROL PROTEIN 50"/>
    <property type="match status" value="1"/>
</dbReference>
<evidence type="ECO:0000256" key="3">
    <source>
        <dbReference type="ARBA" id="ARBA00022692"/>
    </source>
</evidence>
<reference evidence="9" key="2">
    <citation type="submission" date="2021-01" db="UniProtKB">
        <authorList>
            <consortium name="EnsemblMetazoa"/>
        </authorList>
    </citation>
    <scope>IDENTIFICATION</scope>
</reference>
<evidence type="ECO:0000256" key="5">
    <source>
        <dbReference type="ARBA" id="ARBA00023136"/>
    </source>
</evidence>
<evidence type="ECO:0000256" key="8">
    <source>
        <dbReference type="SAM" id="Phobius"/>
    </source>
</evidence>
<dbReference type="GO" id="GO:0005794">
    <property type="term" value="C:Golgi apparatus"/>
    <property type="evidence" value="ECO:0000318"/>
    <property type="project" value="GO_Central"/>
</dbReference>
<evidence type="ECO:0000256" key="2">
    <source>
        <dbReference type="ARBA" id="ARBA00009457"/>
    </source>
</evidence>
<reference evidence="10" key="1">
    <citation type="submission" date="2015-02" db="EMBL/GenBank/DDBJ databases">
        <title>Genome sequencing for Strongylocentrotus purpuratus.</title>
        <authorList>
            <person name="Murali S."/>
            <person name="Liu Y."/>
            <person name="Vee V."/>
            <person name="English A."/>
            <person name="Wang M."/>
            <person name="Skinner E."/>
            <person name="Han Y."/>
            <person name="Muzny D.M."/>
            <person name="Worley K.C."/>
            <person name="Gibbs R.A."/>
        </authorList>
    </citation>
    <scope>NUCLEOTIDE SEQUENCE</scope>
</reference>
<dbReference type="GO" id="GO:0015247">
    <property type="term" value="F:aminophospholipid flippase activity"/>
    <property type="evidence" value="ECO:0000318"/>
    <property type="project" value="GO_Central"/>
</dbReference>
<evidence type="ECO:0000256" key="6">
    <source>
        <dbReference type="PIRNR" id="PIRNR015840"/>
    </source>
</evidence>
<organism evidence="9 10">
    <name type="scientific">Strongylocentrotus purpuratus</name>
    <name type="common">Purple sea urchin</name>
    <dbReference type="NCBI Taxonomy" id="7668"/>
    <lineage>
        <taxon>Eukaryota</taxon>
        <taxon>Metazoa</taxon>
        <taxon>Echinodermata</taxon>
        <taxon>Eleutherozoa</taxon>
        <taxon>Echinozoa</taxon>
        <taxon>Echinoidea</taxon>
        <taxon>Euechinoidea</taxon>
        <taxon>Echinacea</taxon>
        <taxon>Camarodonta</taxon>
        <taxon>Echinidea</taxon>
        <taxon>Strongylocentrotidae</taxon>
        <taxon>Strongylocentrotus</taxon>
    </lineage>
</organism>
<feature type="region of interest" description="Disordered" evidence="7">
    <location>
        <begin position="1"/>
        <end position="43"/>
    </location>
</feature>
<feature type="transmembrane region" description="Helical" evidence="8">
    <location>
        <begin position="353"/>
        <end position="377"/>
    </location>
</feature>
<dbReference type="EnsemblMetazoa" id="XM_011683905">
    <property type="protein sequence ID" value="XP_011682207"/>
    <property type="gene ID" value="LOC588593"/>
</dbReference>
<proteinExistence type="inferred from homology"/>
<evidence type="ECO:0000256" key="1">
    <source>
        <dbReference type="ARBA" id="ARBA00004141"/>
    </source>
</evidence>
<dbReference type="FunCoup" id="A0A7M7HPY4">
    <property type="interactions" value="2163"/>
</dbReference>
<dbReference type="RefSeq" id="XP_011682207.2">
    <property type="nucleotide sequence ID" value="XM_011683905.2"/>
</dbReference>
<accession>A0A7M7HPY4</accession>
<evidence type="ECO:0008006" key="11">
    <source>
        <dbReference type="Google" id="ProtNLM"/>
    </source>
</evidence>
<dbReference type="AlphaFoldDB" id="A0A7M7HPY4"/>
<dbReference type="GO" id="GO:0005886">
    <property type="term" value="C:plasma membrane"/>
    <property type="evidence" value="ECO:0000318"/>
    <property type="project" value="GO_Central"/>
</dbReference>
<evidence type="ECO:0000256" key="4">
    <source>
        <dbReference type="ARBA" id="ARBA00022989"/>
    </source>
</evidence>
<dbReference type="KEGG" id="spu:588593"/>
<protein>
    <recommendedName>
        <fullName evidence="11">Cell cycle control protein 50A</fullName>
    </recommendedName>
</protein>
<keyword evidence="10" id="KW-1185">Reference proteome</keyword>